<dbReference type="SMART" id="SM00387">
    <property type="entry name" value="HATPase_c"/>
    <property type="match status" value="1"/>
</dbReference>
<dbReference type="InterPro" id="IPR004358">
    <property type="entry name" value="Sig_transdc_His_kin-like_C"/>
</dbReference>
<dbReference type="GO" id="GO:0000155">
    <property type="term" value="F:phosphorelay sensor kinase activity"/>
    <property type="evidence" value="ECO:0007669"/>
    <property type="project" value="InterPro"/>
</dbReference>
<feature type="domain" description="Histidine kinase" evidence="12">
    <location>
        <begin position="544"/>
        <end position="759"/>
    </location>
</feature>
<dbReference type="InterPro" id="IPR000014">
    <property type="entry name" value="PAS"/>
</dbReference>
<dbReference type="InterPro" id="IPR000700">
    <property type="entry name" value="PAS-assoc_C"/>
</dbReference>
<accession>A0A841JUD8</accession>
<dbReference type="InterPro" id="IPR011006">
    <property type="entry name" value="CheY-like_superfamily"/>
</dbReference>
<dbReference type="InterPro" id="IPR001789">
    <property type="entry name" value="Sig_transdc_resp-reg_receiver"/>
</dbReference>
<evidence type="ECO:0000256" key="9">
    <source>
        <dbReference type="PROSITE-ProRule" id="PRU00169"/>
    </source>
</evidence>
<dbReference type="Pfam" id="PF00512">
    <property type="entry name" value="HisKA"/>
    <property type="match status" value="1"/>
</dbReference>
<keyword evidence="6" id="KW-0418">Kinase</keyword>
<dbReference type="Pfam" id="PF13426">
    <property type="entry name" value="PAS_9"/>
    <property type="match status" value="1"/>
</dbReference>
<dbReference type="PROSITE" id="PS50113">
    <property type="entry name" value="PAC"/>
    <property type="match status" value="2"/>
</dbReference>
<dbReference type="InterPro" id="IPR036097">
    <property type="entry name" value="HisK_dim/P_sf"/>
</dbReference>
<feature type="region of interest" description="Disordered" evidence="11">
    <location>
        <begin position="761"/>
        <end position="780"/>
    </location>
</feature>
<feature type="domain" description="PAC" evidence="15">
    <location>
        <begin position="228"/>
        <end position="280"/>
    </location>
</feature>
<dbReference type="CDD" id="cd00082">
    <property type="entry name" value="HisKA"/>
    <property type="match status" value="1"/>
</dbReference>
<dbReference type="PRINTS" id="PR00344">
    <property type="entry name" value="BCTRLSENSOR"/>
</dbReference>
<dbReference type="Gene3D" id="1.10.287.130">
    <property type="match status" value="1"/>
</dbReference>
<dbReference type="SMART" id="SM00448">
    <property type="entry name" value="REC"/>
    <property type="match status" value="1"/>
</dbReference>
<feature type="modified residue" description="4-aspartylphosphate" evidence="9">
    <location>
        <position position="57"/>
    </location>
</feature>
<evidence type="ECO:0000256" key="3">
    <source>
        <dbReference type="ARBA" id="ARBA00022553"/>
    </source>
</evidence>
<comment type="catalytic activity">
    <reaction evidence="1">
        <text>ATP + protein L-histidine = ADP + protein N-phospho-L-histidine.</text>
        <dbReference type="EC" id="2.7.13.3"/>
    </reaction>
</comment>
<dbReference type="SMART" id="SM00091">
    <property type="entry name" value="PAS"/>
    <property type="match status" value="2"/>
</dbReference>
<dbReference type="EC" id="2.7.13.3" evidence="2"/>
<dbReference type="OrthoDB" id="9790669at2"/>
<comment type="caution">
    <text evidence="16">The sequence shown here is derived from an EMBL/GenBank/DDBJ whole genome shotgun (WGS) entry which is preliminary data.</text>
</comment>
<evidence type="ECO:0000256" key="8">
    <source>
        <dbReference type="ARBA" id="ARBA00023012"/>
    </source>
</evidence>
<dbReference type="GO" id="GO:0006355">
    <property type="term" value="P:regulation of DNA-templated transcription"/>
    <property type="evidence" value="ECO:0007669"/>
    <property type="project" value="InterPro"/>
</dbReference>
<evidence type="ECO:0000256" key="6">
    <source>
        <dbReference type="ARBA" id="ARBA00022777"/>
    </source>
</evidence>
<dbReference type="AlphaFoldDB" id="A0A841JUD8"/>
<dbReference type="InterPro" id="IPR013767">
    <property type="entry name" value="PAS_fold"/>
</dbReference>
<feature type="coiled-coil region" evidence="10">
    <location>
        <begin position="127"/>
        <end position="158"/>
    </location>
</feature>
<feature type="domain" description="PAS" evidence="14">
    <location>
        <begin position="155"/>
        <end position="225"/>
    </location>
</feature>
<dbReference type="PROSITE" id="PS50112">
    <property type="entry name" value="PAS"/>
    <property type="match status" value="2"/>
</dbReference>
<evidence type="ECO:0000256" key="5">
    <source>
        <dbReference type="ARBA" id="ARBA00022741"/>
    </source>
</evidence>
<evidence type="ECO:0000259" key="13">
    <source>
        <dbReference type="PROSITE" id="PS50110"/>
    </source>
</evidence>
<evidence type="ECO:0000259" key="12">
    <source>
        <dbReference type="PROSITE" id="PS50109"/>
    </source>
</evidence>
<sequence>MTLHEKVNILMVDDQPGKLLTYEAILGELGENLIQAASAREALEILLRTDIGVVLMDVSMPELDGFELAEMIRQHPRFQKTAIIFISGVHLSESDTINGYRRGAVDYISVPVVPEVLRAKIGVFVELHRKTRLLERLNNQLEQRVEERTEELRQSEAQFRTLANSIPQLAWMADADGNAFWYNQRWCDFAGATTESLQETGWVHLRHPEHADRIQAGIKSAMGTGDLWEDTFPLRNHLDEYRWFLARAVPILDVQGQVARWFGTATDVTSQIIAEEKIRTLNRQLEQRVTELETIMQVLPVGVAISTDAKFSNVTTNPAFGDIFGKENVSLPAARNAAKALKQNQSPFSFMDEAIHTGLPVMNAEMQLRGDDGSNKHVFASASPLLEESGNVRGSVGVFFDVTHRKRLEDTLRQRAELLELASEAIMVRDLQGAIRYWSSGAETFYGWKRNDALGQDLHQLLKTVFPVPREEIEHILHTEGSWHGNLIQRTSDDREVVVACRKAFDRETNVVLEINRDITGELRAEEALRQAEKLAAMGRMAGIIAHEINNPLEAITNAFYLLRTHPSLDSEAQYYASLAEQELQRASHITRQTLSFYRESKQPIPVSLPEVLDNVLELQLRALQAGGIELQKRYRSNGIIYGFPVELRQVFLNLIGNAIQAMPEGGVLRVHVEEVTDETIGRRGVAISIVDTGTGIRPQDAGKLFQPFFSTKSTKGTGLGLWISKGIVQKYEGRITFRSQSNCGKYVTCFRVFLPLNPAPNAPKPAKTEPEAASVAGSL</sequence>
<dbReference type="Pfam" id="PF00072">
    <property type="entry name" value="Response_reg"/>
    <property type="match status" value="1"/>
</dbReference>
<dbReference type="SUPFAM" id="SSF47384">
    <property type="entry name" value="Homodimeric domain of signal transducing histidine kinase"/>
    <property type="match status" value="1"/>
</dbReference>
<evidence type="ECO:0000256" key="1">
    <source>
        <dbReference type="ARBA" id="ARBA00000085"/>
    </source>
</evidence>
<dbReference type="GO" id="GO:0005524">
    <property type="term" value="F:ATP binding"/>
    <property type="evidence" value="ECO:0007669"/>
    <property type="project" value="UniProtKB-KW"/>
</dbReference>
<feature type="domain" description="PAS" evidence="14">
    <location>
        <begin position="411"/>
        <end position="478"/>
    </location>
</feature>
<dbReference type="PROSITE" id="PS50109">
    <property type="entry name" value="HIS_KIN"/>
    <property type="match status" value="1"/>
</dbReference>
<dbReference type="SMART" id="SM00086">
    <property type="entry name" value="PAC"/>
    <property type="match status" value="2"/>
</dbReference>
<evidence type="ECO:0000259" key="15">
    <source>
        <dbReference type="PROSITE" id="PS50113"/>
    </source>
</evidence>
<feature type="domain" description="Response regulatory" evidence="13">
    <location>
        <begin position="8"/>
        <end position="125"/>
    </location>
</feature>
<evidence type="ECO:0000256" key="7">
    <source>
        <dbReference type="ARBA" id="ARBA00022840"/>
    </source>
</evidence>
<dbReference type="SUPFAM" id="SSF55785">
    <property type="entry name" value="PYP-like sensor domain (PAS domain)"/>
    <property type="match status" value="3"/>
</dbReference>
<dbReference type="InterPro" id="IPR013655">
    <property type="entry name" value="PAS_fold_3"/>
</dbReference>
<dbReference type="Pfam" id="PF02518">
    <property type="entry name" value="HATPase_c"/>
    <property type="match status" value="1"/>
</dbReference>
<name>A0A841JUD8_9BACT</name>
<evidence type="ECO:0000256" key="4">
    <source>
        <dbReference type="ARBA" id="ARBA00022679"/>
    </source>
</evidence>
<dbReference type="Pfam" id="PF08447">
    <property type="entry name" value="PAS_3"/>
    <property type="match status" value="1"/>
</dbReference>
<dbReference type="InterPro" id="IPR003594">
    <property type="entry name" value="HATPase_dom"/>
</dbReference>
<keyword evidence="4" id="KW-0808">Transferase</keyword>
<dbReference type="Gene3D" id="3.30.565.10">
    <property type="entry name" value="Histidine kinase-like ATPase, C-terminal domain"/>
    <property type="match status" value="1"/>
</dbReference>
<keyword evidence="8" id="KW-0902">Two-component regulatory system</keyword>
<reference evidence="16 17" key="1">
    <citation type="submission" date="2020-08" db="EMBL/GenBank/DDBJ databases">
        <title>Genomic Encyclopedia of Type Strains, Phase IV (KMG-IV): sequencing the most valuable type-strain genomes for metagenomic binning, comparative biology and taxonomic classification.</title>
        <authorList>
            <person name="Goeker M."/>
        </authorList>
    </citation>
    <scope>NUCLEOTIDE SEQUENCE [LARGE SCALE GENOMIC DNA]</scope>
    <source>
        <strain evidence="16 17">DSM 103733</strain>
    </source>
</reference>
<dbReference type="SMART" id="SM00388">
    <property type="entry name" value="HisKA"/>
    <property type="match status" value="1"/>
</dbReference>
<dbReference type="CDD" id="cd00130">
    <property type="entry name" value="PAS"/>
    <property type="match status" value="2"/>
</dbReference>
<organism evidence="16 17">
    <name type="scientific">Silvibacterium bohemicum</name>
    <dbReference type="NCBI Taxonomy" id="1577686"/>
    <lineage>
        <taxon>Bacteria</taxon>
        <taxon>Pseudomonadati</taxon>
        <taxon>Acidobacteriota</taxon>
        <taxon>Terriglobia</taxon>
        <taxon>Terriglobales</taxon>
        <taxon>Acidobacteriaceae</taxon>
        <taxon>Silvibacterium</taxon>
    </lineage>
</organism>
<proteinExistence type="predicted"/>
<dbReference type="PANTHER" id="PTHR43065:SF46">
    <property type="entry name" value="C4-DICARBOXYLATE TRANSPORT SENSOR PROTEIN DCTB"/>
    <property type="match status" value="1"/>
</dbReference>
<dbReference type="RefSeq" id="WP_050062257.1">
    <property type="nucleotide sequence ID" value="NZ_JACHEK010000002.1"/>
</dbReference>
<dbReference type="InterPro" id="IPR036890">
    <property type="entry name" value="HATPase_C_sf"/>
</dbReference>
<dbReference type="CDD" id="cd00156">
    <property type="entry name" value="REC"/>
    <property type="match status" value="1"/>
</dbReference>
<dbReference type="SUPFAM" id="SSF52172">
    <property type="entry name" value="CheY-like"/>
    <property type="match status" value="1"/>
</dbReference>
<dbReference type="InterPro" id="IPR003661">
    <property type="entry name" value="HisK_dim/P_dom"/>
</dbReference>
<dbReference type="EMBL" id="JACHEK010000002">
    <property type="protein sequence ID" value="MBB6143369.1"/>
    <property type="molecule type" value="Genomic_DNA"/>
</dbReference>
<evidence type="ECO:0000256" key="11">
    <source>
        <dbReference type="SAM" id="MobiDB-lite"/>
    </source>
</evidence>
<keyword evidence="17" id="KW-1185">Reference proteome</keyword>
<feature type="domain" description="PAC" evidence="15">
    <location>
        <begin position="362"/>
        <end position="414"/>
    </location>
</feature>
<keyword evidence="3 9" id="KW-0597">Phosphoprotein</keyword>
<protein>
    <recommendedName>
        <fullName evidence="2">histidine kinase</fullName>
        <ecNumber evidence="2">2.7.13.3</ecNumber>
    </recommendedName>
</protein>
<evidence type="ECO:0000256" key="10">
    <source>
        <dbReference type="SAM" id="Coils"/>
    </source>
</evidence>
<dbReference type="NCBIfam" id="TIGR00229">
    <property type="entry name" value="sensory_box"/>
    <property type="match status" value="2"/>
</dbReference>
<dbReference type="InterPro" id="IPR001610">
    <property type="entry name" value="PAC"/>
</dbReference>
<evidence type="ECO:0000313" key="16">
    <source>
        <dbReference type="EMBL" id="MBB6143369.1"/>
    </source>
</evidence>
<dbReference type="InterPro" id="IPR035965">
    <property type="entry name" value="PAS-like_dom_sf"/>
</dbReference>
<dbReference type="Gene3D" id="3.40.50.2300">
    <property type="match status" value="1"/>
</dbReference>
<dbReference type="Proteomes" id="UP000538666">
    <property type="component" value="Unassembled WGS sequence"/>
</dbReference>
<dbReference type="Gene3D" id="3.30.450.20">
    <property type="entry name" value="PAS domain"/>
    <property type="match status" value="3"/>
</dbReference>
<keyword evidence="5" id="KW-0547">Nucleotide-binding</keyword>
<dbReference type="InterPro" id="IPR005467">
    <property type="entry name" value="His_kinase_dom"/>
</dbReference>
<evidence type="ECO:0000256" key="2">
    <source>
        <dbReference type="ARBA" id="ARBA00012438"/>
    </source>
</evidence>
<evidence type="ECO:0000313" key="17">
    <source>
        <dbReference type="Proteomes" id="UP000538666"/>
    </source>
</evidence>
<dbReference type="FunFam" id="3.30.450.20:FF:000099">
    <property type="entry name" value="Sensory box sensor histidine kinase"/>
    <property type="match status" value="1"/>
</dbReference>
<dbReference type="SUPFAM" id="SSF55874">
    <property type="entry name" value="ATPase domain of HSP90 chaperone/DNA topoisomerase II/histidine kinase"/>
    <property type="match status" value="1"/>
</dbReference>
<keyword evidence="7" id="KW-0067">ATP-binding</keyword>
<evidence type="ECO:0000259" key="14">
    <source>
        <dbReference type="PROSITE" id="PS50112"/>
    </source>
</evidence>
<dbReference type="PROSITE" id="PS50110">
    <property type="entry name" value="RESPONSE_REGULATORY"/>
    <property type="match status" value="1"/>
</dbReference>
<dbReference type="Pfam" id="PF00989">
    <property type="entry name" value="PAS"/>
    <property type="match status" value="1"/>
</dbReference>
<keyword evidence="10" id="KW-0175">Coiled coil</keyword>
<gene>
    <name evidence="16" type="ORF">HNQ77_001313</name>
</gene>
<dbReference type="PANTHER" id="PTHR43065">
    <property type="entry name" value="SENSOR HISTIDINE KINASE"/>
    <property type="match status" value="1"/>
</dbReference>